<dbReference type="Gene3D" id="3.40.50.12230">
    <property type="match status" value="1"/>
</dbReference>
<evidence type="ECO:0000256" key="4">
    <source>
        <dbReference type="ARBA" id="ARBA00022917"/>
    </source>
</evidence>
<dbReference type="InterPro" id="IPR005794">
    <property type="entry name" value="Fmt"/>
</dbReference>
<protein>
    <recommendedName>
        <fullName evidence="2 5">Methionyl-tRNA formyltransferase</fullName>
        <ecNumber evidence="2 5">2.1.2.9</ecNumber>
    </recommendedName>
</protein>
<feature type="domain" description="Formyl transferase N-terminal" evidence="6">
    <location>
        <begin position="1"/>
        <end position="179"/>
    </location>
</feature>
<comment type="function">
    <text evidence="5">Attaches a formyl group to the free amino group of methionyl-tRNA(fMet). The formyl group appears to play a dual role in the initiator identity of N-formylmethionyl-tRNA by promoting its recognition by IF2 and preventing the misappropriation of this tRNA by the elongation apparatus.</text>
</comment>
<dbReference type="Pfam" id="PF02911">
    <property type="entry name" value="Formyl_trans_C"/>
    <property type="match status" value="1"/>
</dbReference>
<dbReference type="NCBIfam" id="TIGR00460">
    <property type="entry name" value="fmt"/>
    <property type="match status" value="1"/>
</dbReference>
<gene>
    <name evidence="5" type="primary">fmt</name>
    <name evidence="8" type="ORF">DFR50_107115</name>
</gene>
<feature type="domain" description="Formyl transferase C-terminal" evidence="7">
    <location>
        <begin position="204"/>
        <end position="298"/>
    </location>
</feature>
<dbReference type="SUPFAM" id="SSF53328">
    <property type="entry name" value="Formyltransferase"/>
    <property type="match status" value="1"/>
</dbReference>
<evidence type="ECO:0000313" key="8">
    <source>
        <dbReference type="EMBL" id="RBP15845.1"/>
    </source>
</evidence>
<keyword evidence="3 5" id="KW-0808">Transferase</keyword>
<dbReference type="PANTHER" id="PTHR11138:SF5">
    <property type="entry name" value="METHIONYL-TRNA FORMYLTRANSFERASE, MITOCHONDRIAL"/>
    <property type="match status" value="1"/>
</dbReference>
<dbReference type="EC" id="2.1.2.9" evidence="2 5"/>
<dbReference type="CDD" id="cd08646">
    <property type="entry name" value="FMT_core_Met-tRNA-FMT_N"/>
    <property type="match status" value="1"/>
</dbReference>
<evidence type="ECO:0000259" key="7">
    <source>
        <dbReference type="Pfam" id="PF02911"/>
    </source>
</evidence>
<dbReference type="InterPro" id="IPR005793">
    <property type="entry name" value="Formyl_trans_C"/>
</dbReference>
<feature type="binding site" evidence="5">
    <location>
        <begin position="110"/>
        <end position="113"/>
    </location>
    <ligand>
        <name>(6S)-5,6,7,8-tetrahydrofolate</name>
        <dbReference type="ChEBI" id="CHEBI:57453"/>
    </ligand>
</feature>
<proteinExistence type="inferred from homology"/>
<dbReference type="Proteomes" id="UP000253529">
    <property type="component" value="Unassembled WGS sequence"/>
</dbReference>
<dbReference type="Pfam" id="PF00551">
    <property type="entry name" value="Formyl_trans_N"/>
    <property type="match status" value="1"/>
</dbReference>
<evidence type="ECO:0000256" key="5">
    <source>
        <dbReference type="HAMAP-Rule" id="MF_00182"/>
    </source>
</evidence>
<accession>A0A366FQ46</accession>
<dbReference type="OrthoDB" id="9802815at2"/>
<dbReference type="InterPro" id="IPR036477">
    <property type="entry name" value="Formyl_transf_N_sf"/>
</dbReference>
<dbReference type="InterPro" id="IPR002376">
    <property type="entry name" value="Formyl_transf_N"/>
</dbReference>
<comment type="catalytic activity">
    <reaction evidence="5">
        <text>L-methionyl-tRNA(fMet) + (6R)-10-formyltetrahydrofolate = N-formyl-L-methionyl-tRNA(fMet) + (6S)-5,6,7,8-tetrahydrofolate + H(+)</text>
        <dbReference type="Rhea" id="RHEA:24380"/>
        <dbReference type="Rhea" id="RHEA-COMP:9952"/>
        <dbReference type="Rhea" id="RHEA-COMP:9953"/>
        <dbReference type="ChEBI" id="CHEBI:15378"/>
        <dbReference type="ChEBI" id="CHEBI:57453"/>
        <dbReference type="ChEBI" id="CHEBI:78530"/>
        <dbReference type="ChEBI" id="CHEBI:78844"/>
        <dbReference type="ChEBI" id="CHEBI:195366"/>
        <dbReference type="EC" id="2.1.2.9"/>
    </reaction>
</comment>
<dbReference type="InterPro" id="IPR044135">
    <property type="entry name" value="Met-tRNA-FMT_C"/>
</dbReference>
<sequence>MRVVFMGAPEFSVPTLRRVVDAGRDVVAVYTRAPKPGGRRGLEIRKTPVHEAAESFGIPVHTPPTLRSAEARETFRSHAADIGLVIAYGLLLPPEILAAPRFGCLNLHGSLLPRWRGAAPIQRAIMAGDRETGVDLMRMEAGLDTGPVAMREVVPIRPEDTAGDLTARLAQLAAELAVRGLTALEEGRLEFRDQPGAGACYAHKIDKRECEIDWRGDAESIRNHIHGLSPAPGAYASLVFRGSPERVKILRAETTDATGAPGTILDRAMTVACGTGALRIVEGQRAGRTAVSGEILMRRESIPVGAAFMPAPSPPDAN</sequence>
<dbReference type="CDD" id="cd08704">
    <property type="entry name" value="Met_tRNA_FMT_C"/>
    <property type="match status" value="1"/>
</dbReference>
<evidence type="ECO:0000256" key="3">
    <source>
        <dbReference type="ARBA" id="ARBA00022679"/>
    </source>
</evidence>
<comment type="similarity">
    <text evidence="1 5">Belongs to the Fmt family.</text>
</comment>
<dbReference type="RefSeq" id="WP_113888666.1">
    <property type="nucleotide sequence ID" value="NZ_QNRK01000007.1"/>
</dbReference>
<dbReference type="SUPFAM" id="SSF50486">
    <property type="entry name" value="FMT C-terminal domain-like"/>
    <property type="match status" value="1"/>
</dbReference>
<dbReference type="InterPro" id="IPR041711">
    <property type="entry name" value="Met-tRNA-FMT_N"/>
</dbReference>
<evidence type="ECO:0000313" key="9">
    <source>
        <dbReference type="Proteomes" id="UP000253529"/>
    </source>
</evidence>
<dbReference type="EMBL" id="QNRK01000007">
    <property type="protein sequence ID" value="RBP15845.1"/>
    <property type="molecule type" value="Genomic_DNA"/>
</dbReference>
<dbReference type="GO" id="GO:0004479">
    <property type="term" value="F:methionyl-tRNA formyltransferase activity"/>
    <property type="evidence" value="ECO:0007669"/>
    <property type="project" value="UniProtKB-UniRule"/>
</dbReference>
<dbReference type="AlphaFoldDB" id="A0A366FQ46"/>
<organism evidence="8 9">
    <name type="scientific">Roseiarcus fermentans</name>
    <dbReference type="NCBI Taxonomy" id="1473586"/>
    <lineage>
        <taxon>Bacteria</taxon>
        <taxon>Pseudomonadati</taxon>
        <taxon>Pseudomonadota</taxon>
        <taxon>Alphaproteobacteria</taxon>
        <taxon>Hyphomicrobiales</taxon>
        <taxon>Roseiarcaceae</taxon>
        <taxon>Roseiarcus</taxon>
    </lineage>
</organism>
<dbReference type="PANTHER" id="PTHR11138">
    <property type="entry name" value="METHIONYL-TRNA FORMYLTRANSFERASE"/>
    <property type="match status" value="1"/>
</dbReference>
<dbReference type="InterPro" id="IPR011034">
    <property type="entry name" value="Formyl_transferase-like_C_sf"/>
</dbReference>
<dbReference type="HAMAP" id="MF_00182">
    <property type="entry name" value="Formyl_trans"/>
    <property type="match status" value="1"/>
</dbReference>
<evidence type="ECO:0000256" key="1">
    <source>
        <dbReference type="ARBA" id="ARBA00010699"/>
    </source>
</evidence>
<name>A0A366FQ46_9HYPH</name>
<keyword evidence="4 5" id="KW-0648">Protein biosynthesis</keyword>
<reference evidence="8 9" key="1">
    <citation type="submission" date="2018-06" db="EMBL/GenBank/DDBJ databases">
        <title>Genomic Encyclopedia of Type Strains, Phase IV (KMG-IV): sequencing the most valuable type-strain genomes for metagenomic binning, comparative biology and taxonomic classification.</title>
        <authorList>
            <person name="Goeker M."/>
        </authorList>
    </citation>
    <scope>NUCLEOTIDE SEQUENCE [LARGE SCALE GENOMIC DNA]</scope>
    <source>
        <strain evidence="8 9">DSM 24875</strain>
    </source>
</reference>
<keyword evidence="9" id="KW-1185">Reference proteome</keyword>
<dbReference type="GO" id="GO:0005829">
    <property type="term" value="C:cytosol"/>
    <property type="evidence" value="ECO:0007669"/>
    <property type="project" value="TreeGrafter"/>
</dbReference>
<evidence type="ECO:0000256" key="2">
    <source>
        <dbReference type="ARBA" id="ARBA00012261"/>
    </source>
</evidence>
<comment type="caution">
    <text evidence="8">The sequence shown here is derived from an EMBL/GenBank/DDBJ whole genome shotgun (WGS) entry which is preliminary data.</text>
</comment>
<evidence type="ECO:0000259" key="6">
    <source>
        <dbReference type="Pfam" id="PF00551"/>
    </source>
</evidence>